<name>A0A4P9YMI6_ROZAC</name>
<dbReference type="InterPro" id="IPR036915">
    <property type="entry name" value="Cyclin-like_sf"/>
</dbReference>
<dbReference type="Gene3D" id="1.10.472.10">
    <property type="entry name" value="Cyclin-like"/>
    <property type="match status" value="1"/>
</dbReference>
<reference evidence="3" key="1">
    <citation type="journal article" date="2018" name="Nat. Microbiol.">
        <title>Leveraging single-cell genomics to expand the fungal tree of life.</title>
        <authorList>
            <person name="Ahrendt S.R."/>
            <person name="Quandt C.A."/>
            <person name="Ciobanu D."/>
            <person name="Clum A."/>
            <person name="Salamov A."/>
            <person name="Andreopoulos B."/>
            <person name="Cheng J.F."/>
            <person name="Woyke T."/>
            <person name="Pelin A."/>
            <person name="Henrissat B."/>
            <person name="Reynolds N.K."/>
            <person name="Benny G.L."/>
            <person name="Smith M.E."/>
            <person name="James T.Y."/>
            <person name="Grigoriev I.V."/>
        </authorList>
    </citation>
    <scope>NUCLEOTIDE SEQUENCE [LARGE SCALE GENOMIC DNA]</scope>
    <source>
        <strain evidence="3">CSF55</strain>
    </source>
</reference>
<organism evidence="2 3">
    <name type="scientific">Rozella allomycis (strain CSF55)</name>
    <dbReference type="NCBI Taxonomy" id="988480"/>
    <lineage>
        <taxon>Eukaryota</taxon>
        <taxon>Fungi</taxon>
        <taxon>Fungi incertae sedis</taxon>
        <taxon>Cryptomycota</taxon>
        <taxon>Cryptomycota incertae sedis</taxon>
        <taxon>Rozella</taxon>
    </lineage>
</organism>
<keyword evidence="1" id="KW-0472">Membrane</keyword>
<dbReference type="GO" id="GO:0016538">
    <property type="term" value="F:cyclin-dependent protein serine/threonine kinase regulator activity"/>
    <property type="evidence" value="ECO:0007669"/>
    <property type="project" value="TreeGrafter"/>
</dbReference>
<dbReference type="PANTHER" id="PTHR15615">
    <property type="match status" value="1"/>
</dbReference>
<evidence type="ECO:0000313" key="3">
    <source>
        <dbReference type="Proteomes" id="UP000281549"/>
    </source>
</evidence>
<accession>A0A4P9YMI6</accession>
<protein>
    <submittedName>
        <fullName evidence="2">Uncharacterized protein</fullName>
    </submittedName>
</protein>
<feature type="transmembrane region" description="Helical" evidence="1">
    <location>
        <begin position="232"/>
        <end position="256"/>
    </location>
</feature>
<dbReference type="AlphaFoldDB" id="A0A4P9YMI6"/>
<dbReference type="GO" id="GO:0019901">
    <property type="term" value="F:protein kinase binding"/>
    <property type="evidence" value="ECO:0007669"/>
    <property type="project" value="InterPro"/>
</dbReference>
<dbReference type="SUPFAM" id="SSF47954">
    <property type="entry name" value="Cyclin-like"/>
    <property type="match status" value="1"/>
</dbReference>
<keyword evidence="1" id="KW-0812">Transmembrane</keyword>
<dbReference type="Pfam" id="PF08613">
    <property type="entry name" value="Cyclin"/>
    <property type="match status" value="1"/>
</dbReference>
<dbReference type="InterPro" id="IPR013922">
    <property type="entry name" value="Cyclin_PHO80-like"/>
</dbReference>
<proteinExistence type="predicted"/>
<gene>
    <name evidence="2" type="ORF">ROZALSC1DRAFT_28111</name>
</gene>
<dbReference type="EMBL" id="ML005070">
    <property type="protein sequence ID" value="RKP20392.1"/>
    <property type="molecule type" value="Genomic_DNA"/>
</dbReference>
<dbReference type="GO" id="GO:0005634">
    <property type="term" value="C:nucleus"/>
    <property type="evidence" value="ECO:0007669"/>
    <property type="project" value="TreeGrafter"/>
</dbReference>
<dbReference type="PANTHER" id="PTHR15615:SF10">
    <property type="entry name" value="PHO85 CYCLIN-2-RELATED"/>
    <property type="match status" value="1"/>
</dbReference>
<dbReference type="GO" id="GO:0000307">
    <property type="term" value="C:cyclin-dependent protein kinase holoenzyme complex"/>
    <property type="evidence" value="ECO:0007669"/>
    <property type="project" value="TreeGrafter"/>
</dbReference>
<keyword evidence="1" id="KW-1133">Transmembrane helix</keyword>
<evidence type="ECO:0000313" key="2">
    <source>
        <dbReference type="EMBL" id="RKP20392.1"/>
    </source>
</evidence>
<dbReference type="Proteomes" id="UP000281549">
    <property type="component" value="Unassembled WGS sequence"/>
</dbReference>
<evidence type="ECO:0000256" key="1">
    <source>
        <dbReference type="SAM" id="Phobius"/>
    </source>
</evidence>
<sequence>MSTLSWFSQLPHTAPLNNLLIEWLNQRVLNLIPVKKSCPSILPSVKSFVNMISNHSRCIPVILLITIIYIDRLRARLPSHATGNTETPHRIVLASMIIATKQMNDSPPKNKHWISFSGSHAPEFCSILPSSNYQTKYLDDSIMSLYATNNSGSLTSYSPIRFKPILAGQILSESIVAIVGDKFNDTNLIFNMSCGNQTIQKDLMLKKDVGVIAQTQGTETVQPSYSVNEKTLAVSVTSLIVSITSLIMSIVCLVFVSRNQHPLILKPVIRSYDHRWSATPSARSSGFQNL</sequence>
<dbReference type="CDD" id="cd20557">
    <property type="entry name" value="CYCLIN_ScPCL1-like"/>
    <property type="match status" value="1"/>
</dbReference>